<proteinExistence type="inferred from homology"/>
<dbReference type="OrthoDB" id="3971593at2759"/>
<name>A0A9P4I7Z3_9PEZI</name>
<protein>
    <submittedName>
        <fullName evidence="5">FAD/NAD(P)-binding domain-containing protein</fullName>
    </submittedName>
</protein>
<dbReference type="InterPro" id="IPR020946">
    <property type="entry name" value="Flavin_mOase-like"/>
</dbReference>
<dbReference type="AlphaFoldDB" id="A0A9P4I7Z3"/>
<evidence type="ECO:0000256" key="2">
    <source>
        <dbReference type="ARBA" id="ARBA00022630"/>
    </source>
</evidence>
<evidence type="ECO:0000256" key="3">
    <source>
        <dbReference type="ARBA" id="ARBA00022827"/>
    </source>
</evidence>
<evidence type="ECO:0000256" key="4">
    <source>
        <dbReference type="ARBA" id="ARBA00023002"/>
    </source>
</evidence>
<dbReference type="InterPro" id="IPR036188">
    <property type="entry name" value="FAD/NAD-bd_sf"/>
</dbReference>
<accession>A0A9P4I7Z3</accession>
<dbReference type="GO" id="GO:0050661">
    <property type="term" value="F:NADP binding"/>
    <property type="evidence" value="ECO:0007669"/>
    <property type="project" value="InterPro"/>
</dbReference>
<dbReference type="GO" id="GO:0050660">
    <property type="term" value="F:flavin adenine dinucleotide binding"/>
    <property type="evidence" value="ECO:0007669"/>
    <property type="project" value="InterPro"/>
</dbReference>
<keyword evidence="2" id="KW-0285">Flavoprotein</keyword>
<dbReference type="GO" id="GO:0004499">
    <property type="term" value="F:N,N-dimethylaniline monooxygenase activity"/>
    <property type="evidence" value="ECO:0007669"/>
    <property type="project" value="InterPro"/>
</dbReference>
<dbReference type="Gene3D" id="3.50.50.60">
    <property type="entry name" value="FAD/NAD(P)-binding domain"/>
    <property type="match status" value="3"/>
</dbReference>
<organism evidence="5 6">
    <name type="scientific">Rhizodiscina lignyota</name>
    <dbReference type="NCBI Taxonomy" id="1504668"/>
    <lineage>
        <taxon>Eukaryota</taxon>
        <taxon>Fungi</taxon>
        <taxon>Dikarya</taxon>
        <taxon>Ascomycota</taxon>
        <taxon>Pezizomycotina</taxon>
        <taxon>Dothideomycetes</taxon>
        <taxon>Pleosporomycetidae</taxon>
        <taxon>Aulographales</taxon>
        <taxon>Rhizodiscinaceae</taxon>
        <taxon>Rhizodiscina</taxon>
    </lineage>
</organism>
<comment type="similarity">
    <text evidence="1">Belongs to the FAD-binding monooxygenase family.</text>
</comment>
<gene>
    <name evidence="5" type="ORF">NA57DRAFT_68372</name>
</gene>
<dbReference type="EMBL" id="ML978133">
    <property type="protein sequence ID" value="KAF2094822.1"/>
    <property type="molecule type" value="Genomic_DNA"/>
</dbReference>
<sequence length="637" mass="72038">MAKTAQHPEYKAHGAIRRVNGYNADAYTYYPVVVIGAGESGIAMGAQLREKLGFDQFRIFDKQAGIGGTWWINRYPGIACDVPAVFYSFSFSPNPQWTSLYPSGPEIVQYLQSVCEKFEITDKIQLNTEVQGCRWLEDEELWEVQLRYLVPGTGDLSEKDRQSIIEEQGERGVYTATERIKAKIVVSCVGGLVEPREPPPKIPGWDNFKGEVFHSARWRQDIDFKDKDVVVVGTGCSAAQLVPKITKAPYNAKSVTQLMRSPPWVCPKIVPPGGENSFGKWAPTIFTYVPGALRFVRMMLFLGGEYEFQMFGGEQKHAEFRKKTEKGLLKHMKAQVPEKYYEVLTPDYGVGCKRRIFDYEWLRSLHDPQIELTTLPLTEVHEHSVTLGPGRCYPDPKNVESSVPMEKREAPADVIILANGFNTTQWFHPLDIKGRGGKDLIETMEERGGPQAYLGIALDNFPNFFAIFGPNTATGHSSVILATENTVQYSLKCMKPVLRGDATTAEVKKEAEIAYTQDIQKALKNTVFQNGGCSSWYFREDGWNSTVLPYSQFWACYRYAFPYWSHWNFTYTKQGKRRMAIRRALRIFALSAVLFGLIRARRRGVTWEDVKFSLQVSAGQVLHAVEAGLQSVKNAIL</sequence>
<comment type="caution">
    <text evidence="5">The sequence shown here is derived from an EMBL/GenBank/DDBJ whole genome shotgun (WGS) entry which is preliminary data.</text>
</comment>
<dbReference type="Pfam" id="PF00743">
    <property type="entry name" value="FMO-like"/>
    <property type="match status" value="1"/>
</dbReference>
<keyword evidence="4" id="KW-0560">Oxidoreductase</keyword>
<dbReference type="InterPro" id="IPR051209">
    <property type="entry name" value="FAD-bind_Monooxygenase_sf"/>
</dbReference>
<keyword evidence="6" id="KW-1185">Reference proteome</keyword>
<dbReference type="PANTHER" id="PTHR42877">
    <property type="entry name" value="L-ORNITHINE N(5)-MONOOXYGENASE-RELATED"/>
    <property type="match status" value="1"/>
</dbReference>
<evidence type="ECO:0000313" key="6">
    <source>
        <dbReference type="Proteomes" id="UP000799772"/>
    </source>
</evidence>
<dbReference type="PANTHER" id="PTHR42877:SF10">
    <property type="entry name" value="L-ORNITHINE N(5)-OXYGENASE"/>
    <property type="match status" value="1"/>
</dbReference>
<reference evidence="5" key="1">
    <citation type="journal article" date="2020" name="Stud. Mycol.">
        <title>101 Dothideomycetes genomes: a test case for predicting lifestyles and emergence of pathogens.</title>
        <authorList>
            <person name="Haridas S."/>
            <person name="Albert R."/>
            <person name="Binder M."/>
            <person name="Bloem J."/>
            <person name="Labutti K."/>
            <person name="Salamov A."/>
            <person name="Andreopoulos B."/>
            <person name="Baker S."/>
            <person name="Barry K."/>
            <person name="Bills G."/>
            <person name="Bluhm B."/>
            <person name="Cannon C."/>
            <person name="Castanera R."/>
            <person name="Culley D."/>
            <person name="Daum C."/>
            <person name="Ezra D."/>
            <person name="Gonzalez J."/>
            <person name="Henrissat B."/>
            <person name="Kuo A."/>
            <person name="Liang C."/>
            <person name="Lipzen A."/>
            <person name="Lutzoni F."/>
            <person name="Magnuson J."/>
            <person name="Mondo S."/>
            <person name="Nolan M."/>
            <person name="Ohm R."/>
            <person name="Pangilinan J."/>
            <person name="Park H.-J."/>
            <person name="Ramirez L."/>
            <person name="Alfaro M."/>
            <person name="Sun H."/>
            <person name="Tritt A."/>
            <person name="Yoshinaga Y."/>
            <person name="Zwiers L.-H."/>
            <person name="Turgeon B."/>
            <person name="Goodwin S."/>
            <person name="Spatafora J."/>
            <person name="Crous P."/>
            <person name="Grigoriev I."/>
        </authorList>
    </citation>
    <scope>NUCLEOTIDE SEQUENCE</scope>
    <source>
        <strain evidence="5">CBS 133067</strain>
    </source>
</reference>
<dbReference type="Proteomes" id="UP000799772">
    <property type="component" value="Unassembled WGS sequence"/>
</dbReference>
<dbReference type="SUPFAM" id="SSF51905">
    <property type="entry name" value="FAD/NAD(P)-binding domain"/>
    <property type="match status" value="3"/>
</dbReference>
<evidence type="ECO:0000256" key="1">
    <source>
        <dbReference type="ARBA" id="ARBA00010139"/>
    </source>
</evidence>
<keyword evidence="3" id="KW-0274">FAD</keyword>
<evidence type="ECO:0000313" key="5">
    <source>
        <dbReference type="EMBL" id="KAF2094822.1"/>
    </source>
</evidence>